<reference evidence="13 14" key="1">
    <citation type="journal article" date="2012" name="Eukaryot. Cell">
        <title>Draft genome sequence of CBS 2479, the standard type strain of Trichosporon asahii.</title>
        <authorList>
            <person name="Yang R.Y."/>
            <person name="Li H.T."/>
            <person name="Zhu H."/>
            <person name="Zhou G.P."/>
            <person name="Wang M."/>
            <person name="Wang L."/>
        </authorList>
    </citation>
    <scope>NUCLEOTIDE SEQUENCE [LARGE SCALE GENOMIC DNA]</scope>
    <source>
        <strain evidence="14">ATCC 90039 / CBS 2479 / JCM 2466 / KCTC 7840 / NCYC 2677 / UAMH 7654</strain>
    </source>
</reference>
<evidence type="ECO:0000256" key="9">
    <source>
        <dbReference type="ARBA" id="ARBA00023136"/>
    </source>
</evidence>
<dbReference type="InterPro" id="IPR039261">
    <property type="entry name" value="FNR_nucleotide-bd"/>
</dbReference>
<dbReference type="InterPro" id="IPR017927">
    <property type="entry name" value="FAD-bd_FR_type"/>
</dbReference>
<dbReference type="InterPro" id="IPR013121">
    <property type="entry name" value="Fe_red_NAD-bd_6"/>
</dbReference>
<dbReference type="RefSeq" id="XP_014179622.1">
    <property type="nucleotide sequence ID" value="XM_014324147.1"/>
</dbReference>
<evidence type="ECO:0000256" key="10">
    <source>
        <dbReference type="ARBA" id="ARBA00023180"/>
    </source>
</evidence>
<accession>J5QMF3</accession>
<feature type="transmembrane region" description="Helical" evidence="11">
    <location>
        <begin position="219"/>
        <end position="242"/>
    </location>
</feature>
<dbReference type="AlphaFoldDB" id="J5QMF3"/>
<evidence type="ECO:0000313" key="13">
    <source>
        <dbReference type="EMBL" id="EJT48108.1"/>
    </source>
</evidence>
<dbReference type="SUPFAM" id="SSF52343">
    <property type="entry name" value="Ferredoxin reductase-like, C-terminal NADP-linked domain"/>
    <property type="match status" value="1"/>
</dbReference>
<keyword evidence="10" id="KW-0325">Glycoprotein</keyword>
<dbReference type="PANTHER" id="PTHR32361">
    <property type="entry name" value="FERRIC/CUPRIC REDUCTASE TRANSMEMBRANE COMPONENT"/>
    <property type="match status" value="1"/>
</dbReference>
<dbReference type="GeneID" id="25986431"/>
<dbReference type="VEuPathDB" id="FungiDB:A1Q1_02918"/>
<evidence type="ECO:0000256" key="6">
    <source>
        <dbReference type="ARBA" id="ARBA00022989"/>
    </source>
</evidence>
<feature type="transmembrane region" description="Helical" evidence="11">
    <location>
        <begin position="40"/>
        <end position="62"/>
    </location>
</feature>
<dbReference type="GO" id="GO:0015677">
    <property type="term" value="P:copper ion import"/>
    <property type="evidence" value="ECO:0007669"/>
    <property type="project" value="TreeGrafter"/>
</dbReference>
<dbReference type="InterPro" id="IPR013130">
    <property type="entry name" value="Fe3_Rdtase_TM_dom"/>
</dbReference>
<feature type="transmembrane region" description="Helical" evidence="11">
    <location>
        <begin position="12"/>
        <end position="33"/>
    </location>
</feature>
<dbReference type="PROSITE" id="PS51384">
    <property type="entry name" value="FAD_FR"/>
    <property type="match status" value="1"/>
</dbReference>
<dbReference type="GO" id="GO:0006879">
    <property type="term" value="P:intracellular iron ion homeostasis"/>
    <property type="evidence" value="ECO:0007669"/>
    <property type="project" value="TreeGrafter"/>
</dbReference>
<evidence type="ECO:0000256" key="2">
    <source>
        <dbReference type="ARBA" id="ARBA00006278"/>
    </source>
</evidence>
<dbReference type="OrthoDB" id="4494341at2759"/>
<keyword evidence="4 11" id="KW-0812">Transmembrane</keyword>
<dbReference type="EMBL" id="ALBS01000212">
    <property type="protein sequence ID" value="EJT48108.1"/>
    <property type="molecule type" value="Genomic_DNA"/>
</dbReference>
<keyword evidence="9 11" id="KW-0472">Membrane</keyword>
<organism evidence="13 14">
    <name type="scientific">Trichosporon asahii var. asahii (strain ATCC 90039 / CBS 2479 / JCM 2466 / KCTC 7840 / NBRC 103889/ NCYC 2677 / UAMH 7654)</name>
    <name type="common">Yeast</name>
    <dbReference type="NCBI Taxonomy" id="1186058"/>
    <lineage>
        <taxon>Eukaryota</taxon>
        <taxon>Fungi</taxon>
        <taxon>Dikarya</taxon>
        <taxon>Basidiomycota</taxon>
        <taxon>Agaricomycotina</taxon>
        <taxon>Tremellomycetes</taxon>
        <taxon>Trichosporonales</taxon>
        <taxon>Trichosporonaceae</taxon>
        <taxon>Trichosporon</taxon>
    </lineage>
</organism>
<feature type="domain" description="FAD-binding FR-type" evidence="12">
    <location>
        <begin position="93"/>
        <end position="216"/>
    </location>
</feature>
<keyword evidence="6 11" id="KW-1133">Transmembrane helix</keyword>
<dbReference type="Gene3D" id="3.40.50.80">
    <property type="entry name" value="Nucleotide-binding domain of ferredoxin-NADP reductase (FNR) module"/>
    <property type="match status" value="1"/>
</dbReference>
<keyword evidence="7" id="KW-0560">Oxidoreductase</keyword>
<dbReference type="KEGG" id="tasa:A1Q1_02918"/>
<dbReference type="InterPro" id="IPR013112">
    <property type="entry name" value="FAD-bd_8"/>
</dbReference>
<dbReference type="HOGENOM" id="CLU_010365_7_0_1"/>
<comment type="caution">
    <text evidence="13">The sequence shown here is derived from an EMBL/GenBank/DDBJ whole genome shotgun (WGS) entry which is preliminary data.</text>
</comment>
<sequence length="392" mass="41391">MLGVGFAPSRTSTTGGLALAALSLLFLSSFGLFRRLAYEGFIALHILLGIVLLAALCVHRPMYRAWAWGGFVIWGFDRIVSLGKMGWASRAGKTGKTGKTGAVVEVLGADVVKVTVTTGMKWTPGQHMFLTMPSIALQQHPFTMASLASAASNASDASPASPASDASAASDTNAAREGGQAVFFIRAHKGFTRHLLSHPGPHRCLVDGPYGIPPALTHYASVTLLAGGTGISFCLALLLGLVRDARRSDSAVGLVHLVWNTRDEDAVAWIKGMIEMEMGGSAGRMEVRVDVHRTRRGVETATPSVVSDKDEQGENDALVSVINVLEGRADVEGTIRRNIASTPNDAGGMAVVVCGPSSLNLETRRAVCAVNTPSAVAKGQPPIHFYSEQFGW</sequence>
<comment type="subcellular location">
    <subcellularLocation>
        <location evidence="1">Membrane</location>
        <topology evidence="1">Multi-pass membrane protein</topology>
    </subcellularLocation>
</comment>
<comment type="similarity">
    <text evidence="2">Belongs to the ferric reductase (FRE) family.</text>
</comment>
<dbReference type="GO" id="GO:0005886">
    <property type="term" value="C:plasma membrane"/>
    <property type="evidence" value="ECO:0007669"/>
    <property type="project" value="TreeGrafter"/>
</dbReference>
<dbReference type="SFLD" id="SFLDG01168">
    <property type="entry name" value="Ferric_reductase_subgroup_(FRE"/>
    <property type="match status" value="1"/>
</dbReference>
<dbReference type="Pfam" id="PF08030">
    <property type="entry name" value="NAD_binding_6"/>
    <property type="match status" value="1"/>
</dbReference>
<evidence type="ECO:0000256" key="3">
    <source>
        <dbReference type="ARBA" id="ARBA00022448"/>
    </source>
</evidence>
<dbReference type="SFLD" id="SFLDS00052">
    <property type="entry name" value="Ferric_Reductase_Domain"/>
    <property type="match status" value="1"/>
</dbReference>
<evidence type="ECO:0000256" key="8">
    <source>
        <dbReference type="ARBA" id="ARBA00023065"/>
    </source>
</evidence>
<evidence type="ECO:0000313" key="14">
    <source>
        <dbReference type="Proteomes" id="UP000002748"/>
    </source>
</evidence>
<evidence type="ECO:0000259" key="12">
    <source>
        <dbReference type="PROSITE" id="PS51384"/>
    </source>
</evidence>
<dbReference type="Pfam" id="PF08022">
    <property type="entry name" value="FAD_binding_8"/>
    <property type="match status" value="1"/>
</dbReference>
<dbReference type="InterPro" id="IPR051410">
    <property type="entry name" value="Ferric/Cupric_Reductase"/>
</dbReference>
<evidence type="ECO:0000256" key="1">
    <source>
        <dbReference type="ARBA" id="ARBA00004141"/>
    </source>
</evidence>
<evidence type="ECO:0000256" key="4">
    <source>
        <dbReference type="ARBA" id="ARBA00022692"/>
    </source>
</evidence>
<name>J5QMF3_TRIAS</name>
<dbReference type="GO" id="GO:0000293">
    <property type="term" value="F:ferric-chelate reductase activity"/>
    <property type="evidence" value="ECO:0007669"/>
    <property type="project" value="UniProtKB-ARBA"/>
</dbReference>
<proteinExistence type="inferred from homology"/>
<protein>
    <recommendedName>
        <fullName evidence="12">FAD-binding FR-type domain-containing protein</fullName>
    </recommendedName>
</protein>
<dbReference type="Proteomes" id="UP000002748">
    <property type="component" value="Unassembled WGS sequence"/>
</dbReference>
<evidence type="ECO:0000256" key="7">
    <source>
        <dbReference type="ARBA" id="ARBA00023002"/>
    </source>
</evidence>
<dbReference type="PANTHER" id="PTHR32361:SF9">
    <property type="entry name" value="FERRIC REDUCTASE TRANSMEMBRANE COMPONENT 3-RELATED"/>
    <property type="match status" value="1"/>
</dbReference>
<dbReference type="GO" id="GO:0006826">
    <property type="term" value="P:iron ion transport"/>
    <property type="evidence" value="ECO:0007669"/>
    <property type="project" value="TreeGrafter"/>
</dbReference>
<dbReference type="CDD" id="cd06186">
    <property type="entry name" value="NOX_Duox_like_FAD_NADP"/>
    <property type="match status" value="1"/>
</dbReference>
<evidence type="ECO:0000256" key="5">
    <source>
        <dbReference type="ARBA" id="ARBA00022982"/>
    </source>
</evidence>
<keyword evidence="8" id="KW-0406">Ion transport</keyword>
<gene>
    <name evidence="13" type="ORF">A1Q1_02918</name>
</gene>
<dbReference type="Pfam" id="PF01794">
    <property type="entry name" value="Ferric_reduct"/>
    <property type="match status" value="1"/>
</dbReference>
<keyword evidence="5" id="KW-0249">Electron transport</keyword>
<keyword evidence="3" id="KW-0813">Transport</keyword>
<evidence type="ECO:0000256" key="11">
    <source>
        <dbReference type="SAM" id="Phobius"/>
    </source>
</evidence>